<dbReference type="EMBL" id="BLZA01000017">
    <property type="protein sequence ID" value="GHJ86312.1"/>
    <property type="molecule type" value="Genomic_DNA"/>
</dbReference>
<dbReference type="OrthoDB" id="2585651at2759"/>
<protein>
    <recommendedName>
        <fullName evidence="8">DUF1772 domain-containing protein</fullName>
    </recommendedName>
</protein>
<keyword evidence="7" id="KW-1185">Reference proteome</keyword>
<keyword evidence="4 5" id="KW-0472">Membrane</keyword>
<dbReference type="GO" id="GO:0016020">
    <property type="term" value="C:membrane"/>
    <property type="evidence" value="ECO:0007669"/>
    <property type="project" value="UniProtKB-SubCell"/>
</dbReference>
<gene>
    <name evidence="6" type="ORF">NliqN6_2714</name>
</gene>
<evidence type="ECO:0000313" key="6">
    <source>
        <dbReference type="EMBL" id="GHJ86312.1"/>
    </source>
</evidence>
<dbReference type="AlphaFoldDB" id="A0A8H3TSC5"/>
<accession>A0A8H3TSC5</accession>
<comment type="subcellular location">
    <subcellularLocation>
        <location evidence="1">Membrane</location>
        <topology evidence="1">Multi-pass membrane protein</topology>
    </subcellularLocation>
</comment>
<reference evidence="6" key="1">
    <citation type="submission" date="2020-07" db="EMBL/GenBank/DDBJ databases">
        <title>Draft Genome Sequence of a Deep-Sea Yeast, Naganishia (Cryptococcus) liquefaciens strain N6.</title>
        <authorList>
            <person name="Han Y.W."/>
            <person name="Kajitani R."/>
            <person name="Morimoto H."/>
            <person name="Parhat M."/>
            <person name="Tsubouchi H."/>
            <person name="Bakenova O."/>
            <person name="Ogata M."/>
            <person name="Argunhan B."/>
            <person name="Aoki R."/>
            <person name="Kajiwara S."/>
            <person name="Itoh T."/>
            <person name="Iwasaki H."/>
        </authorList>
    </citation>
    <scope>NUCLEOTIDE SEQUENCE</scope>
    <source>
        <strain evidence="6">N6</strain>
    </source>
</reference>
<keyword evidence="2 5" id="KW-0812">Transmembrane</keyword>
<sequence length="168" mass="18027">MSSNNLSQTRLLQSAGIACSGALTGYISLFSVIDRFALLESPTTETAKVWQRMYNVGKSSAPPMAIVTSGIFGYLAYQAPTKDLAQLYTATAVLLPLIAPYTLTLMKSTNNALHLTADKGTTESSRIRELLDSWWKLNAGRAALTGLATVLAIWASSLPTTILPPFKA</sequence>
<evidence type="ECO:0000313" key="7">
    <source>
        <dbReference type="Proteomes" id="UP000620104"/>
    </source>
</evidence>
<evidence type="ECO:0000256" key="1">
    <source>
        <dbReference type="ARBA" id="ARBA00004141"/>
    </source>
</evidence>
<proteinExistence type="predicted"/>
<evidence type="ECO:0000256" key="4">
    <source>
        <dbReference type="ARBA" id="ARBA00023136"/>
    </source>
</evidence>
<name>A0A8H3TSC5_9TREE</name>
<dbReference type="Proteomes" id="UP000620104">
    <property type="component" value="Unassembled WGS sequence"/>
</dbReference>
<dbReference type="PANTHER" id="PTHR35042:SF1">
    <property type="entry name" value="DUF1772-DOMAIN-CONTAINING PROTEIN"/>
    <property type="match status" value="1"/>
</dbReference>
<keyword evidence="3 5" id="KW-1133">Transmembrane helix</keyword>
<dbReference type="PANTHER" id="PTHR35042">
    <property type="entry name" value="ANTHRONE OXYGENASE ENCC"/>
    <property type="match status" value="1"/>
</dbReference>
<organism evidence="6 7">
    <name type="scientific">Naganishia liquefaciens</name>
    <dbReference type="NCBI Taxonomy" id="104408"/>
    <lineage>
        <taxon>Eukaryota</taxon>
        <taxon>Fungi</taxon>
        <taxon>Dikarya</taxon>
        <taxon>Basidiomycota</taxon>
        <taxon>Agaricomycotina</taxon>
        <taxon>Tremellomycetes</taxon>
        <taxon>Filobasidiales</taxon>
        <taxon>Filobasidiaceae</taxon>
        <taxon>Naganishia</taxon>
    </lineage>
</organism>
<dbReference type="InterPro" id="IPR013901">
    <property type="entry name" value="Anthrone_oxy"/>
</dbReference>
<feature type="transmembrane region" description="Helical" evidence="5">
    <location>
        <begin position="12"/>
        <end position="33"/>
    </location>
</feature>
<evidence type="ECO:0000256" key="3">
    <source>
        <dbReference type="ARBA" id="ARBA00022989"/>
    </source>
</evidence>
<evidence type="ECO:0000256" key="2">
    <source>
        <dbReference type="ARBA" id="ARBA00022692"/>
    </source>
</evidence>
<evidence type="ECO:0000256" key="5">
    <source>
        <dbReference type="SAM" id="Phobius"/>
    </source>
</evidence>
<comment type="caution">
    <text evidence="6">The sequence shown here is derived from an EMBL/GenBank/DDBJ whole genome shotgun (WGS) entry which is preliminary data.</text>
</comment>
<feature type="transmembrane region" description="Helical" evidence="5">
    <location>
        <begin position="60"/>
        <end position="77"/>
    </location>
</feature>
<evidence type="ECO:0008006" key="8">
    <source>
        <dbReference type="Google" id="ProtNLM"/>
    </source>
</evidence>
<dbReference type="Pfam" id="PF08592">
    <property type="entry name" value="Anthrone_oxy"/>
    <property type="match status" value="1"/>
</dbReference>
<feature type="transmembrane region" description="Helical" evidence="5">
    <location>
        <begin position="84"/>
        <end position="103"/>
    </location>
</feature>
<feature type="transmembrane region" description="Helical" evidence="5">
    <location>
        <begin position="142"/>
        <end position="163"/>
    </location>
</feature>